<name>A0ABS0AFR9_9GAMM</name>
<reference evidence="1 2" key="1">
    <citation type="submission" date="2012-09" db="EMBL/GenBank/DDBJ databases">
        <title>Genome Sequence of alkane-degrading Bacterium Alcanivorax venustensis ISO4.</title>
        <authorList>
            <person name="Lai Q."/>
            <person name="Shao Z."/>
        </authorList>
    </citation>
    <scope>NUCLEOTIDE SEQUENCE [LARGE SCALE GENOMIC DNA]</scope>
    <source>
        <strain evidence="1 2">ISO4</strain>
    </source>
</reference>
<dbReference type="EMBL" id="ARXR01000009">
    <property type="protein sequence ID" value="MBF5052920.1"/>
    <property type="molecule type" value="Genomic_DNA"/>
</dbReference>
<sequence>MANKDTHSQFKARLLRPKKPGDDEAWAFVVLPKDASAKLPRRGRTSVDGTLNGTPFSALLLEPDGQKSHWLRLDSGLLEASGAEPDEVAEFEIAAVAQEPEPAVPEDLDQALQASPEALATWEATTTLARVDWIHWVVTAKQAKTRAKRINDALDKLASGEKRVCCFDPSGFYSKALKAPEAEA</sequence>
<dbReference type="Pfam" id="PF13376">
    <property type="entry name" value="OmdA"/>
    <property type="match status" value="1"/>
</dbReference>
<dbReference type="Pfam" id="PF08922">
    <property type="entry name" value="DUF1905"/>
    <property type="match status" value="1"/>
</dbReference>
<proteinExistence type="predicted"/>
<dbReference type="Gene3D" id="2.40.30.100">
    <property type="entry name" value="AF2212/PG0164-like"/>
    <property type="match status" value="1"/>
</dbReference>
<dbReference type="InterPro" id="IPR037079">
    <property type="entry name" value="AF2212/PG0164-like_sf"/>
</dbReference>
<evidence type="ECO:0000313" key="2">
    <source>
        <dbReference type="Proteomes" id="UP000644441"/>
    </source>
</evidence>
<dbReference type="InterPro" id="IPR015018">
    <property type="entry name" value="DUF1905"/>
</dbReference>
<gene>
    <name evidence="1" type="ORF">ISO4_01522</name>
</gene>
<evidence type="ECO:0008006" key="3">
    <source>
        <dbReference type="Google" id="ProtNLM"/>
    </source>
</evidence>
<evidence type="ECO:0000313" key="1">
    <source>
        <dbReference type="EMBL" id="MBF5052920.1"/>
    </source>
</evidence>
<dbReference type="RefSeq" id="WP_194855779.1">
    <property type="nucleotide sequence ID" value="NZ_ARXR01000009.1"/>
</dbReference>
<dbReference type="SUPFAM" id="SSF141694">
    <property type="entry name" value="AF2212/PG0164-like"/>
    <property type="match status" value="1"/>
</dbReference>
<comment type="caution">
    <text evidence="1">The sequence shown here is derived from an EMBL/GenBank/DDBJ whole genome shotgun (WGS) entry which is preliminary data.</text>
</comment>
<keyword evidence="2" id="KW-1185">Reference proteome</keyword>
<dbReference type="Proteomes" id="UP000644441">
    <property type="component" value="Unassembled WGS sequence"/>
</dbReference>
<protein>
    <recommendedName>
        <fullName evidence="3">DUF1905 domain-containing protein</fullName>
    </recommendedName>
</protein>
<accession>A0ABS0AFR9</accession>
<organism evidence="1 2">
    <name type="scientific">Alloalcanivorax venustensis ISO4</name>
    <dbReference type="NCBI Taxonomy" id="1177184"/>
    <lineage>
        <taxon>Bacteria</taxon>
        <taxon>Pseudomonadati</taxon>
        <taxon>Pseudomonadota</taxon>
        <taxon>Gammaproteobacteria</taxon>
        <taxon>Oceanospirillales</taxon>
        <taxon>Alcanivoracaceae</taxon>
        <taxon>Alloalcanivorax</taxon>
    </lineage>
</organism>